<evidence type="ECO:0000259" key="1">
    <source>
        <dbReference type="Pfam" id="PF14285"/>
    </source>
</evidence>
<reference evidence="2 3" key="1">
    <citation type="submission" date="2024-01" db="EMBL/GenBank/DDBJ databases">
        <title>Seven novel Bacillus-like species.</title>
        <authorList>
            <person name="Liu G."/>
        </authorList>
    </citation>
    <scope>NUCLEOTIDE SEQUENCE [LARGE SCALE GENOMIC DNA]</scope>
    <source>
        <strain evidence="2 3">FJAT-51639</strain>
    </source>
</reference>
<protein>
    <submittedName>
        <fullName evidence="2">DUF4367 domain-containing protein</fullName>
    </submittedName>
</protein>
<dbReference type="EMBL" id="JBAWSX010000016">
    <property type="protein sequence ID" value="MEI4803700.1"/>
    <property type="molecule type" value="Genomic_DNA"/>
</dbReference>
<proteinExistence type="predicted"/>
<name>A0ABU8FLY4_9BACI</name>
<dbReference type="Proteomes" id="UP001372526">
    <property type="component" value="Unassembled WGS sequence"/>
</dbReference>
<comment type="caution">
    <text evidence="2">The sequence shown here is derived from an EMBL/GenBank/DDBJ whole genome shotgun (WGS) entry which is preliminary data.</text>
</comment>
<dbReference type="RefSeq" id="WP_336474007.1">
    <property type="nucleotide sequence ID" value="NZ_JBAWSX010000016.1"/>
</dbReference>
<evidence type="ECO:0000313" key="3">
    <source>
        <dbReference type="Proteomes" id="UP001372526"/>
    </source>
</evidence>
<dbReference type="Pfam" id="PF14285">
    <property type="entry name" value="DUF4367"/>
    <property type="match status" value="1"/>
</dbReference>
<gene>
    <name evidence="2" type="ORF">WAZ07_21120</name>
</gene>
<sequence>MKFSIHLLVIFTLISNIPTIIQAKEITHNHNSVIKSEIKKKVGFKVYILKQVPANCTLEIKTYPWKEKENITHFRLHYIDNKEEHLLFGIEERKKSSTKEEISPNAKPVDINGYRGYFEVWGNSGELDKKSELITGGLLTWTQEGTYIQMNSSRITKDKMLEIARSMKAVENE</sequence>
<keyword evidence="3" id="KW-1185">Reference proteome</keyword>
<evidence type="ECO:0000313" key="2">
    <source>
        <dbReference type="EMBL" id="MEI4803700.1"/>
    </source>
</evidence>
<feature type="domain" description="DUF4367" evidence="1">
    <location>
        <begin position="50"/>
        <end position="167"/>
    </location>
</feature>
<dbReference type="InterPro" id="IPR025377">
    <property type="entry name" value="DUF4367"/>
</dbReference>
<accession>A0ABU8FLY4</accession>
<organism evidence="2 3">
    <name type="scientific">Bacillus bruguierae</name>
    <dbReference type="NCBI Taxonomy" id="3127667"/>
    <lineage>
        <taxon>Bacteria</taxon>
        <taxon>Bacillati</taxon>
        <taxon>Bacillota</taxon>
        <taxon>Bacilli</taxon>
        <taxon>Bacillales</taxon>
        <taxon>Bacillaceae</taxon>
        <taxon>Bacillus</taxon>
    </lineage>
</organism>